<dbReference type="Proteomes" id="UP000636949">
    <property type="component" value="Unassembled WGS sequence"/>
</dbReference>
<dbReference type="EMBL" id="BMJS01000030">
    <property type="protein sequence ID" value="GGG04252.1"/>
    <property type="molecule type" value="Genomic_DNA"/>
</dbReference>
<evidence type="ECO:0000256" key="7">
    <source>
        <dbReference type="ARBA" id="ARBA00023141"/>
    </source>
</evidence>
<dbReference type="Gene3D" id="3.20.20.70">
    <property type="entry name" value="Aldolase class I"/>
    <property type="match status" value="1"/>
</dbReference>
<dbReference type="OrthoDB" id="9804217at2"/>
<keyword evidence="4" id="KW-0028">Amino-acid biosynthesis</keyword>
<evidence type="ECO:0000256" key="4">
    <source>
        <dbReference type="ARBA" id="ARBA00022605"/>
    </source>
</evidence>
<dbReference type="InterPro" id="IPR013785">
    <property type="entry name" value="Aldolase_TIM"/>
</dbReference>
<dbReference type="UniPathway" id="UPA00035">
    <property type="reaction ID" value="UER00043"/>
</dbReference>
<keyword evidence="5" id="KW-0210">Decarboxylase</keyword>
<dbReference type="GO" id="GO:0004640">
    <property type="term" value="F:phosphoribosylanthranilate isomerase activity"/>
    <property type="evidence" value="ECO:0007669"/>
    <property type="project" value="TreeGrafter"/>
</dbReference>
<dbReference type="PANTHER" id="PTHR22854:SF2">
    <property type="entry name" value="INDOLE-3-GLYCEROL-PHOSPHATE SYNTHASE"/>
    <property type="match status" value="1"/>
</dbReference>
<dbReference type="InterPro" id="IPR001468">
    <property type="entry name" value="Indole-3-GlycerolPSynthase_CS"/>
</dbReference>
<reference evidence="10" key="2">
    <citation type="submission" date="2020-09" db="EMBL/GenBank/DDBJ databases">
        <authorList>
            <person name="Sun Q."/>
            <person name="Zhou Y."/>
        </authorList>
    </citation>
    <scope>NUCLEOTIDE SEQUENCE</scope>
    <source>
        <strain evidence="10">CGMCC 1.15758</strain>
    </source>
</reference>
<feature type="domain" description="Indole-3-glycerol phosphate synthase" evidence="9">
    <location>
        <begin position="3"/>
        <end position="244"/>
    </location>
</feature>
<keyword evidence="7" id="KW-0057">Aromatic amino acid biosynthesis</keyword>
<keyword evidence="6" id="KW-0822">Tryptophan biosynthesis</keyword>
<sequence length="252" mass="27721">MILQKIIESKSQELKQLPDLIPQALLPAKYDFLHAIKTHKPAIIAELKSKSPSEGVIDPNYDPVTIAKAYQSGGACALSILTDKPFFGGSFEDIRKVRDVVTIPILCKDFIIDEKQIYQARLKGADACLLIVRCLDKVRLQTLIQCVESLNMTALVEVFDEKETETALACNAKLIGVNNRNLDTLEMDTNNIARLQKITPKDITLLSLSGAKTPQDLHHFGCTYDGVLAGTALMRANDKVAFLQEAINATAP</sequence>
<reference evidence="10" key="1">
    <citation type="journal article" date="2014" name="Int. J. Syst. Evol. Microbiol.">
        <title>Complete genome sequence of Corynebacterium casei LMG S-19264T (=DSM 44701T), isolated from a smear-ripened cheese.</title>
        <authorList>
            <consortium name="US DOE Joint Genome Institute (JGI-PGF)"/>
            <person name="Walter F."/>
            <person name="Albersmeier A."/>
            <person name="Kalinowski J."/>
            <person name="Ruckert C."/>
        </authorList>
    </citation>
    <scope>NUCLEOTIDE SEQUENCE</scope>
    <source>
        <strain evidence="10">CGMCC 1.15758</strain>
    </source>
</reference>
<dbReference type="AlphaFoldDB" id="A0A8J2Z5Z2"/>
<evidence type="ECO:0000256" key="1">
    <source>
        <dbReference type="ARBA" id="ARBA00001633"/>
    </source>
</evidence>
<evidence type="ECO:0000256" key="3">
    <source>
        <dbReference type="ARBA" id="ARBA00012362"/>
    </source>
</evidence>
<dbReference type="Pfam" id="PF00218">
    <property type="entry name" value="IGPS"/>
    <property type="match status" value="1"/>
</dbReference>
<dbReference type="GO" id="GO:0000162">
    <property type="term" value="P:L-tryptophan biosynthetic process"/>
    <property type="evidence" value="ECO:0007669"/>
    <property type="project" value="UniProtKB-UniPathway"/>
</dbReference>
<dbReference type="SUPFAM" id="SSF51366">
    <property type="entry name" value="Ribulose-phoshate binding barrel"/>
    <property type="match status" value="1"/>
</dbReference>
<keyword evidence="8" id="KW-0456">Lyase</keyword>
<gene>
    <name evidence="10" type="primary">trpC</name>
    <name evidence="10" type="ORF">GCM10010995_22200</name>
</gene>
<proteinExistence type="predicted"/>
<comment type="pathway">
    <text evidence="2">Amino-acid biosynthesis; L-tryptophan biosynthesis; L-tryptophan from chorismate: step 4/5.</text>
</comment>
<dbReference type="InterPro" id="IPR011060">
    <property type="entry name" value="RibuloseP-bd_barrel"/>
</dbReference>
<keyword evidence="11" id="KW-1185">Reference proteome</keyword>
<dbReference type="GO" id="GO:0004425">
    <property type="term" value="F:indole-3-glycerol-phosphate synthase activity"/>
    <property type="evidence" value="ECO:0007669"/>
    <property type="project" value="UniProtKB-EC"/>
</dbReference>
<accession>A0A8J2Z5Z2</accession>
<evidence type="ECO:0000256" key="6">
    <source>
        <dbReference type="ARBA" id="ARBA00022822"/>
    </source>
</evidence>
<name>A0A8J2Z5Z2_9GAMM</name>
<comment type="caution">
    <text evidence="10">The sequence shown here is derived from an EMBL/GenBank/DDBJ whole genome shotgun (WGS) entry which is preliminary data.</text>
</comment>
<evidence type="ECO:0000256" key="5">
    <source>
        <dbReference type="ARBA" id="ARBA00022793"/>
    </source>
</evidence>
<protein>
    <recommendedName>
        <fullName evidence="3">indole-3-glycerol-phosphate synthase</fullName>
        <ecNumber evidence="3">4.1.1.48</ecNumber>
    </recommendedName>
</protein>
<dbReference type="EC" id="4.1.1.48" evidence="3"/>
<evidence type="ECO:0000313" key="11">
    <source>
        <dbReference type="Proteomes" id="UP000636949"/>
    </source>
</evidence>
<evidence type="ECO:0000259" key="9">
    <source>
        <dbReference type="Pfam" id="PF00218"/>
    </source>
</evidence>
<dbReference type="InterPro" id="IPR045186">
    <property type="entry name" value="Indole-3-glycerol_P_synth"/>
</dbReference>
<dbReference type="PROSITE" id="PS00614">
    <property type="entry name" value="IGPS"/>
    <property type="match status" value="1"/>
</dbReference>
<dbReference type="FunFam" id="3.20.20.70:FF:000024">
    <property type="entry name" value="Indole-3-glycerol phosphate synthase"/>
    <property type="match status" value="1"/>
</dbReference>
<dbReference type="CDD" id="cd00331">
    <property type="entry name" value="IGPS"/>
    <property type="match status" value="1"/>
</dbReference>
<comment type="catalytic activity">
    <reaction evidence="1">
        <text>1-(2-carboxyphenylamino)-1-deoxy-D-ribulose 5-phosphate + H(+) = (1S,2R)-1-C-(indol-3-yl)glycerol 3-phosphate + CO2 + H2O</text>
        <dbReference type="Rhea" id="RHEA:23476"/>
        <dbReference type="ChEBI" id="CHEBI:15377"/>
        <dbReference type="ChEBI" id="CHEBI:15378"/>
        <dbReference type="ChEBI" id="CHEBI:16526"/>
        <dbReference type="ChEBI" id="CHEBI:58613"/>
        <dbReference type="ChEBI" id="CHEBI:58866"/>
        <dbReference type="EC" id="4.1.1.48"/>
    </reaction>
</comment>
<evidence type="ECO:0000313" key="10">
    <source>
        <dbReference type="EMBL" id="GGG04252.1"/>
    </source>
</evidence>
<dbReference type="RefSeq" id="WP_117003540.1">
    <property type="nucleotide sequence ID" value="NZ_BMJS01000030.1"/>
</dbReference>
<dbReference type="PANTHER" id="PTHR22854">
    <property type="entry name" value="TRYPTOPHAN BIOSYNTHESIS PROTEIN"/>
    <property type="match status" value="1"/>
</dbReference>
<organism evidence="10 11">
    <name type="scientific">Cysteiniphilum litorale</name>
    <dbReference type="NCBI Taxonomy" id="2056700"/>
    <lineage>
        <taxon>Bacteria</taxon>
        <taxon>Pseudomonadati</taxon>
        <taxon>Pseudomonadota</taxon>
        <taxon>Gammaproteobacteria</taxon>
        <taxon>Thiotrichales</taxon>
        <taxon>Fastidiosibacteraceae</taxon>
        <taxon>Cysteiniphilum</taxon>
    </lineage>
</organism>
<dbReference type="InterPro" id="IPR013798">
    <property type="entry name" value="Indole-3-glycerol_P_synth_dom"/>
</dbReference>
<evidence type="ECO:0000256" key="2">
    <source>
        <dbReference type="ARBA" id="ARBA00004696"/>
    </source>
</evidence>
<evidence type="ECO:0000256" key="8">
    <source>
        <dbReference type="ARBA" id="ARBA00023239"/>
    </source>
</evidence>